<dbReference type="Gene3D" id="3.30.450.20">
    <property type="entry name" value="PAS domain"/>
    <property type="match status" value="1"/>
</dbReference>
<sequence>MLNGEDNYIWRNHFLVLLDRVPTPIAVCEQDGEITIANLAMAVEWGTVPGRLRGRRLQEFFRPRSVAQLDRLADALRLGRRSRYAIEVCWPPAGDGPQRSGEFLIDLVDEPSRGSPVLLAVLRTREPDPPLPGAEVSPVEERILALVASGATTAAVGKAVGLTVDGVNYHLTRLSRRWRVRNRTALVAKAYVLGVLAPDQWPPRTGGGV</sequence>
<dbReference type="Pfam" id="PF00196">
    <property type="entry name" value="GerE"/>
    <property type="match status" value="1"/>
</dbReference>
<evidence type="ECO:0000313" key="6">
    <source>
        <dbReference type="Proteomes" id="UP001552594"/>
    </source>
</evidence>
<dbReference type="InterPro" id="IPR013656">
    <property type="entry name" value="PAS_4"/>
</dbReference>
<keyword evidence="1" id="KW-0805">Transcription regulation</keyword>
<keyword evidence="2" id="KW-0238">DNA-binding</keyword>
<dbReference type="Pfam" id="PF08448">
    <property type="entry name" value="PAS_4"/>
    <property type="match status" value="1"/>
</dbReference>
<organism evidence="5 6">
    <name type="scientific">Streptomyces orinoci</name>
    <name type="common">Streptoverticillium orinoci</name>
    <dbReference type="NCBI Taxonomy" id="67339"/>
    <lineage>
        <taxon>Bacteria</taxon>
        <taxon>Bacillati</taxon>
        <taxon>Actinomycetota</taxon>
        <taxon>Actinomycetes</taxon>
        <taxon>Kitasatosporales</taxon>
        <taxon>Streptomycetaceae</taxon>
        <taxon>Streptomyces</taxon>
    </lineage>
</organism>
<dbReference type="PANTHER" id="PTHR43214:SF24">
    <property type="entry name" value="TRANSCRIPTIONAL REGULATORY PROTEIN NARL-RELATED"/>
    <property type="match status" value="1"/>
</dbReference>
<dbReference type="SUPFAM" id="SSF46894">
    <property type="entry name" value="C-terminal effector domain of the bipartite response regulators"/>
    <property type="match status" value="1"/>
</dbReference>
<dbReference type="EMBL" id="JBFAUK010000002">
    <property type="protein sequence ID" value="MEV5505637.1"/>
    <property type="molecule type" value="Genomic_DNA"/>
</dbReference>
<evidence type="ECO:0000256" key="1">
    <source>
        <dbReference type="ARBA" id="ARBA00023015"/>
    </source>
</evidence>
<dbReference type="InterPro" id="IPR039420">
    <property type="entry name" value="WalR-like"/>
</dbReference>
<dbReference type="InterPro" id="IPR035965">
    <property type="entry name" value="PAS-like_dom_sf"/>
</dbReference>
<dbReference type="PANTHER" id="PTHR43214">
    <property type="entry name" value="TWO-COMPONENT RESPONSE REGULATOR"/>
    <property type="match status" value="1"/>
</dbReference>
<evidence type="ECO:0000256" key="3">
    <source>
        <dbReference type="ARBA" id="ARBA00023163"/>
    </source>
</evidence>
<protein>
    <submittedName>
        <fullName evidence="5">LuxR C-terminal-related transcriptional regulator</fullName>
    </submittedName>
</protein>
<feature type="domain" description="HTH luxR-type" evidence="4">
    <location>
        <begin position="133"/>
        <end position="190"/>
    </location>
</feature>
<dbReference type="Gene3D" id="1.10.10.10">
    <property type="entry name" value="Winged helix-like DNA-binding domain superfamily/Winged helix DNA-binding domain"/>
    <property type="match status" value="1"/>
</dbReference>
<accession>A0ABV3JRX0</accession>
<evidence type="ECO:0000259" key="4">
    <source>
        <dbReference type="SMART" id="SM00421"/>
    </source>
</evidence>
<name>A0ABV3JRX0_STRON</name>
<dbReference type="Proteomes" id="UP001552594">
    <property type="component" value="Unassembled WGS sequence"/>
</dbReference>
<reference evidence="5 6" key="1">
    <citation type="submission" date="2024-06" db="EMBL/GenBank/DDBJ databases">
        <title>The Natural Products Discovery Center: Release of the First 8490 Sequenced Strains for Exploring Actinobacteria Biosynthetic Diversity.</title>
        <authorList>
            <person name="Kalkreuter E."/>
            <person name="Kautsar S.A."/>
            <person name="Yang D."/>
            <person name="Bader C.D."/>
            <person name="Teijaro C.N."/>
            <person name="Fluegel L."/>
            <person name="Davis C.M."/>
            <person name="Simpson J.R."/>
            <person name="Lauterbach L."/>
            <person name="Steele A.D."/>
            <person name="Gui C."/>
            <person name="Meng S."/>
            <person name="Li G."/>
            <person name="Viehrig K."/>
            <person name="Ye F."/>
            <person name="Su P."/>
            <person name="Kiefer A.F."/>
            <person name="Nichols A."/>
            <person name="Cepeda A.J."/>
            <person name="Yan W."/>
            <person name="Fan B."/>
            <person name="Jiang Y."/>
            <person name="Adhikari A."/>
            <person name="Zheng C.-J."/>
            <person name="Schuster L."/>
            <person name="Cowan T.M."/>
            <person name="Smanski M.J."/>
            <person name="Chevrette M.G."/>
            <person name="De Carvalho L.P.S."/>
            <person name="Shen B."/>
        </authorList>
    </citation>
    <scope>NUCLEOTIDE SEQUENCE [LARGE SCALE GENOMIC DNA]</scope>
    <source>
        <strain evidence="5 6">NPDC052347</strain>
    </source>
</reference>
<keyword evidence="3" id="KW-0804">Transcription</keyword>
<dbReference type="InterPro" id="IPR036388">
    <property type="entry name" value="WH-like_DNA-bd_sf"/>
</dbReference>
<proteinExistence type="predicted"/>
<evidence type="ECO:0000313" key="5">
    <source>
        <dbReference type="EMBL" id="MEV5505637.1"/>
    </source>
</evidence>
<dbReference type="SUPFAM" id="SSF55785">
    <property type="entry name" value="PYP-like sensor domain (PAS domain)"/>
    <property type="match status" value="1"/>
</dbReference>
<keyword evidence="6" id="KW-1185">Reference proteome</keyword>
<dbReference type="InterPro" id="IPR000792">
    <property type="entry name" value="Tscrpt_reg_LuxR_C"/>
</dbReference>
<dbReference type="InterPro" id="IPR016032">
    <property type="entry name" value="Sig_transdc_resp-reg_C-effctor"/>
</dbReference>
<comment type="caution">
    <text evidence="5">The sequence shown here is derived from an EMBL/GenBank/DDBJ whole genome shotgun (WGS) entry which is preliminary data.</text>
</comment>
<gene>
    <name evidence="5" type="ORF">AB0L16_04050</name>
</gene>
<dbReference type="SMART" id="SM00421">
    <property type="entry name" value="HTH_LUXR"/>
    <property type="match status" value="1"/>
</dbReference>
<dbReference type="RefSeq" id="WP_241561037.1">
    <property type="nucleotide sequence ID" value="NZ_JBFAUK010000002.1"/>
</dbReference>
<evidence type="ECO:0000256" key="2">
    <source>
        <dbReference type="ARBA" id="ARBA00023125"/>
    </source>
</evidence>